<proteinExistence type="predicted"/>
<reference evidence="1" key="1">
    <citation type="journal article" date="2023" name="Plant J.">
        <title>Genome sequences and population genomics provide insights into the demographic history, inbreeding, and mutation load of two 'living fossil' tree species of Dipteronia.</title>
        <authorList>
            <person name="Feng Y."/>
            <person name="Comes H.P."/>
            <person name="Chen J."/>
            <person name="Zhu S."/>
            <person name="Lu R."/>
            <person name="Zhang X."/>
            <person name="Li P."/>
            <person name="Qiu J."/>
            <person name="Olsen K.M."/>
            <person name="Qiu Y."/>
        </authorList>
    </citation>
    <scope>NUCLEOTIDE SEQUENCE</scope>
    <source>
        <strain evidence="1">NBL</strain>
    </source>
</reference>
<name>A0AAD9ZPG0_9ROSI</name>
<accession>A0AAD9ZPG0</accession>
<keyword evidence="2" id="KW-1185">Reference proteome</keyword>
<dbReference type="AlphaFoldDB" id="A0AAD9ZPG0"/>
<sequence>MNEMDNCRQKKVQNFEEFVDRHLKPDLEQKWIVAVLFIVSVYATESENRMREEVDLLAKVSEHFPTKINSTSSCGECNKLWQKLFQCMATGNFYMRMPKFIFA</sequence>
<comment type="caution">
    <text evidence="1">The sequence shown here is derived from an EMBL/GenBank/DDBJ whole genome shotgun (WGS) entry which is preliminary data.</text>
</comment>
<dbReference type="EMBL" id="JANJYJ010000009">
    <property type="protein sequence ID" value="KAK3188164.1"/>
    <property type="molecule type" value="Genomic_DNA"/>
</dbReference>
<dbReference type="Proteomes" id="UP001281410">
    <property type="component" value="Unassembled WGS sequence"/>
</dbReference>
<organism evidence="1 2">
    <name type="scientific">Dipteronia sinensis</name>
    <dbReference type="NCBI Taxonomy" id="43782"/>
    <lineage>
        <taxon>Eukaryota</taxon>
        <taxon>Viridiplantae</taxon>
        <taxon>Streptophyta</taxon>
        <taxon>Embryophyta</taxon>
        <taxon>Tracheophyta</taxon>
        <taxon>Spermatophyta</taxon>
        <taxon>Magnoliopsida</taxon>
        <taxon>eudicotyledons</taxon>
        <taxon>Gunneridae</taxon>
        <taxon>Pentapetalae</taxon>
        <taxon>rosids</taxon>
        <taxon>malvids</taxon>
        <taxon>Sapindales</taxon>
        <taxon>Sapindaceae</taxon>
        <taxon>Hippocastanoideae</taxon>
        <taxon>Acereae</taxon>
        <taxon>Dipteronia</taxon>
    </lineage>
</organism>
<gene>
    <name evidence="1" type="ORF">Dsin_027725</name>
</gene>
<evidence type="ECO:0000313" key="2">
    <source>
        <dbReference type="Proteomes" id="UP001281410"/>
    </source>
</evidence>
<protein>
    <submittedName>
        <fullName evidence="1">Uncharacterized protein</fullName>
    </submittedName>
</protein>
<evidence type="ECO:0000313" key="1">
    <source>
        <dbReference type="EMBL" id="KAK3188164.1"/>
    </source>
</evidence>